<sequence length="257" mass="26270">MTSTQGGFRQRWRDAPRWQRITATIIAVFVVLFILAGIFGEEKKPVASPVPPAAEPTTTTSATTTTTTAPPEPPQAVVTEVLDARTVLTSTGEQIQLTSLTATGQCWQDAAIRFAKETLTGKEILTGAPGTLVLADGTDFATMAVSSGMAKAAAGASAGLVTAQAAAKNAAAGLWGAPCLGADVLAPPPAPKTTPPVAPPPPPPAATPEPEPEPERAAAYYKNCTEARAAGAAPIQRGEPGYRSALDRDNDGVACDS</sequence>
<keyword evidence="2" id="KW-1133">Transmembrane helix</keyword>
<keyword evidence="2" id="KW-0472">Membrane</keyword>
<dbReference type="RefSeq" id="WP_228771984.1">
    <property type="nucleotide sequence ID" value="NZ_FMZZ01000019.1"/>
</dbReference>
<evidence type="ECO:0000313" key="5">
    <source>
        <dbReference type="Proteomes" id="UP000199501"/>
    </source>
</evidence>
<dbReference type="AlphaFoldDB" id="A0A1G6XWB0"/>
<feature type="region of interest" description="Disordered" evidence="1">
    <location>
        <begin position="45"/>
        <end position="74"/>
    </location>
</feature>
<dbReference type="SMART" id="SM00894">
    <property type="entry name" value="Excalibur"/>
    <property type="match status" value="1"/>
</dbReference>
<dbReference type="SUPFAM" id="SSF50199">
    <property type="entry name" value="Staphylococcal nuclease"/>
    <property type="match status" value="1"/>
</dbReference>
<proteinExistence type="predicted"/>
<dbReference type="Pfam" id="PF05901">
    <property type="entry name" value="Excalibur"/>
    <property type="match status" value="1"/>
</dbReference>
<evidence type="ECO:0000313" key="4">
    <source>
        <dbReference type="EMBL" id="SDD82459.1"/>
    </source>
</evidence>
<evidence type="ECO:0000256" key="1">
    <source>
        <dbReference type="SAM" id="MobiDB-lite"/>
    </source>
</evidence>
<keyword evidence="5" id="KW-1185">Reference proteome</keyword>
<organism evidence="4 5">
    <name type="scientific">Actinokineospora iranica</name>
    <dbReference type="NCBI Taxonomy" id="1271860"/>
    <lineage>
        <taxon>Bacteria</taxon>
        <taxon>Bacillati</taxon>
        <taxon>Actinomycetota</taxon>
        <taxon>Actinomycetes</taxon>
        <taxon>Pseudonocardiales</taxon>
        <taxon>Pseudonocardiaceae</taxon>
        <taxon>Actinokineospora</taxon>
    </lineage>
</organism>
<name>A0A1G6XWB0_9PSEU</name>
<dbReference type="EMBL" id="FMZZ01000019">
    <property type="protein sequence ID" value="SDD82459.1"/>
    <property type="molecule type" value="Genomic_DNA"/>
</dbReference>
<gene>
    <name evidence="4" type="ORF">SAMN05216174_11935</name>
</gene>
<protein>
    <submittedName>
        <fullName evidence="4">Excalibur calcium-binding domain-containing protein</fullName>
    </submittedName>
</protein>
<accession>A0A1G6XWB0</accession>
<feature type="transmembrane region" description="Helical" evidence="2">
    <location>
        <begin position="21"/>
        <end position="40"/>
    </location>
</feature>
<feature type="region of interest" description="Disordered" evidence="1">
    <location>
        <begin position="186"/>
        <end position="217"/>
    </location>
</feature>
<keyword evidence="2" id="KW-0812">Transmembrane</keyword>
<feature type="domain" description="Excalibur calcium-binding" evidence="3">
    <location>
        <begin position="220"/>
        <end position="256"/>
    </location>
</feature>
<dbReference type="Proteomes" id="UP000199501">
    <property type="component" value="Unassembled WGS sequence"/>
</dbReference>
<reference evidence="5" key="1">
    <citation type="submission" date="2016-10" db="EMBL/GenBank/DDBJ databases">
        <authorList>
            <person name="Varghese N."/>
            <person name="Submissions S."/>
        </authorList>
    </citation>
    <scope>NUCLEOTIDE SEQUENCE [LARGE SCALE GENOMIC DNA]</scope>
    <source>
        <strain evidence="5">IBRC-M 10403</strain>
    </source>
</reference>
<dbReference type="InterPro" id="IPR008613">
    <property type="entry name" value="Excalibur_Ca-bd_domain"/>
</dbReference>
<feature type="compositionally biased region" description="Low complexity" evidence="1">
    <location>
        <begin position="55"/>
        <end position="74"/>
    </location>
</feature>
<feature type="compositionally biased region" description="Pro residues" evidence="1">
    <location>
        <begin position="186"/>
        <end position="209"/>
    </location>
</feature>
<evidence type="ECO:0000259" key="3">
    <source>
        <dbReference type="SMART" id="SM00894"/>
    </source>
</evidence>
<dbReference type="InterPro" id="IPR035437">
    <property type="entry name" value="SNase_OB-fold_sf"/>
</dbReference>
<dbReference type="STRING" id="1271860.SAMN05216174_11935"/>
<evidence type="ECO:0000256" key="2">
    <source>
        <dbReference type="SAM" id="Phobius"/>
    </source>
</evidence>
<feature type="region of interest" description="Disordered" evidence="1">
    <location>
        <begin position="231"/>
        <end position="257"/>
    </location>
</feature>